<feature type="domain" description="Bud22" evidence="3">
    <location>
        <begin position="36"/>
        <end position="461"/>
    </location>
</feature>
<feature type="compositionally biased region" description="Polar residues" evidence="2">
    <location>
        <begin position="292"/>
        <end position="301"/>
    </location>
</feature>
<dbReference type="Pfam" id="PF09073">
    <property type="entry name" value="BUD22"/>
    <property type="match status" value="1"/>
</dbReference>
<feature type="region of interest" description="Disordered" evidence="2">
    <location>
        <begin position="157"/>
        <end position="461"/>
    </location>
</feature>
<evidence type="ECO:0000256" key="2">
    <source>
        <dbReference type="SAM" id="MobiDB-lite"/>
    </source>
</evidence>
<feature type="compositionally biased region" description="Acidic residues" evidence="2">
    <location>
        <begin position="233"/>
        <end position="246"/>
    </location>
</feature>
<dbReference type="Proteomes" id="UP001521785">
    <property type="component" value="Unassembled WGS sequence"/>
</dbReference>
<name>A0ABR3S271_9PLEO</name>
<proteinExistence type="predicted"/>
<keyword evidence="5" id="KW-1185">Reference proteome</keyword>
<dbReference type="InterPro" id="IPR015158">
    <property type="entry name" value="Bud22_dom"/>
</dbReference>
<dbReference type="EMBL" id="JAKJXO020000002">
    <property type="protein sequence ID" value="KAL1610786.1"/>
    <property type="molecule type" value="Genomic_DNA"/>
</dbReference>
<feature type="compositionally biased region" description="Basic residues" evidence="2">
    <location>
        <begin position="353"/>
        <end position="363"/>
    </location>
</feature>
<reference evidence="4 5" key="1">
    <citation type="submission" date="2024-02" db="EMBL/GenBank/DDBJ databases">
        <title>De novo assembly and annotation of 12 fungi associated with fruit tree decline syndrome in Ontario, Canada.</title>
        <authorList>
            <person name="Sulman M."/>
            <person name="Ellouze W."/>
            <person name="Ilyukhin E."/>
        </authorList>
    </citation>
    <scope>NUCLEOTIDE SEQUENCE [LARGE SCALE GENOMIC DNA]</scope>
    <source>
        <strain evidence="4 5">M42-189</strain>
    </source>
</reference>
<feature type="region of interest" description="Disordered" evidence="2">
    <location>
        <begin position="1"/>
        <end position="32"/>
    </location>
</feature>
<dbReference type="InterPro" id="IPR037393">
    <property type="entry name" value="Bud22/SRFB1"/>
</dbReference>
<feature type="compositionally biased region" description="Basic and acidic residues" evidence="2">
    <location>
        <begin position="443"/>
        <end position="461"/>
    </location>
</feature>
<keyword evidence="1" id="KW-0175">Coiled coil</keyword>
<evidence type="ECO:0000256" key="1">
    <source>
        <dbReference type="ARBA" id="ARBA00023054"/>
    </source>
</evidence>
<gene>
    <name evidence="4" type="ORF">SLS60_002457</name>
</gene>
<feature type="compositionally biased region" description="Basic and acidic residues" evidence="2">
    <location>
        <begin position="378"/>
        <end position="398"/>
    </location>
</feature>
<sequence length="461" mass="50699">MPKRKRTEPVGSASPEPKVDRSLARRKKQCTQRIAAAQKPLVAALRIAAGLERQKHSRRKKTAQANKDAKASARLEAEYAHLKGLDLEKVAEQHLRKTIGKVKSLRESECMPESVGQVEKGNNDPALLNVKGRLFKVDVVRKVVDETIDELKEIVGAGVDGAKTEEKRGEDKAAKSKRVKMKEEEEDEDEDALAQNEEDRHLLAAFDALIAAPSSAEEDSEDSLSDGHRPPSEEDMASEDEEEGEDAWEKSMLAQGEGDRRLLANFDAMLAESSSPEDDNEGSDSGFDSDVIENQEQGSVTDSDEPSIPVPKAKRKAADPKMSADSKFLPTLSHPTYISGSESEASDIEVAPRKNRRGQKARQKIWEQKYKDKAKHIVKQERDQGWDAKRGAVGERGGRNGRGAPARGRGPEKSGANEQPLGPKKPKRDDAGALHPSWQAAKAAKEKKMDIKPMGKKVVFD</sequence>
<feature type="compositionally biased region" description="Basic and acidic residues" evidence="2">
    <location>
        <begin position="162"/>
        <end position="174"/>
    </location>
</feature>
<dbReference type="PANTHER" id="PTHR23325:SF1">
    <property type="entry name" value="SERUM RESPONSE FACTOR-BINDING PROTEIN 1"/>
    <property type="match status" value="1"/>
</dbReference>
<feature type="compositionally biased region" description="Polar residues" evidence="2">
    <location>
        <begin position="333"/>
        <end position="343"/>
    </location>
</feature>
<evidence type="ECO:0000259" key="3">
    <source>
        <dbReference type="Pfam" id="PF09073"/>
    </source>
</evidence>
<protein>
    <recommendedName>
        <fullName evidence="3">Bud22 domain-containing protein</fullName>
    </recommendedName>
</protein>
<evidence type="ECO:0000313" key="4">
    <source>
        <dbReference type="EMBL" id="KAL1610786.1"/>
    </source>
</evidence>
<accession>A0ABR3S271</accession>
<evidence type="ECO:0000313" key="5">
    <source>
        <dbReference type="Proteomes" id="UP001521785"/>
    </source>
</evidence>
<comment type="caution">
    <text evidence="4">The sequence shown here is derived from an EMBL/GenBank/DDBJ whole genome shotgun (WGS) entry which is preliminary data.</text>
</comment>
<dbReference type="PANTHER" id="PTHR23325">
    <property type="entry name" value="SERUM RESPONSE FACTOR-BINDING"/>
    <property type="match status" value="1"/>
</dbReference>
<organism evidence="4 5">
    <name type="scientific">Paraconiothyrium brasiliense</name>
    <dbReference type="NCBI Taxonomy" id="300254"/>
    <lineage>
        <taxon>Eukaryota</taxon>
        <taxon>Fungi</taxon>
        <taxon>Dikarya</taxon>
        <taxon>Ascomycota</taxon>
        <taxon>Pezizomycotina</taxon>
        <taxon>Dothideomycetes</taxon>
        <taxon>Pleosporomycetidae</taxon>
        <taxon>Pleosporales</taxon>
        <taxon>Massarineae</taxon>
        <taxon>Didymosphaeriaceae</taxon>
        <taxon>Paraconiothyrium</taxon>
    </lineage>
</organism>